<evidence type="ECO:0000256" key="7">
    <source>
        <dbReference type="ARBA" id="ARBA00023150"/>
    </source>
</evidence>
<evidence type="ECO:0000256" key="4">
    <source>
        <dbReference type="ARBA" id="ARBA00022741"/>
    </source>
</evidence>
<dbReference type="InterPro" id="IPR013482">
    <property type="entry name" value="Molybde_CF_guanTrfase"/>
</dbReference>
<comment type="subunit">
    <text evidence="8">Monomer.</text>
</comment>
<gene>
    <name evidence="8" type="primary">mobA</name>
    <name evidence="10" type="ORF">SAMN02982922_3508</name>
</gene>
<organism evidence="10 11">
    <name type="scientific">Mesorhizobium australicum</name>
    <dbReference type="NCBI Taxonomy" id="536018"/>
    <lineage>
        <taxon>Bacteria</taxon>
        <taxon>Pseudomonadati</taxon>
        <taxon>Pseudomonadota</taxon>
        <taxon>Alphaproteobacteria</taxon>
        <taxon>Hyphomicrobiales</taxon>
        <taxon>Phyllobacteriaceae</taxon>
        <taxon>Mesorhizobium</taxon>
    </lineage>
</organism>
<keyword evidence="7 8" id="KW-0501">Molybdenum cofactor biosynthesis</keyword>
<feature type="binding site" evidence="8">
    <location>
        <position position="20"/>
    </location>
    <ligand>
        <name>GTP</name>
        <dbReference type="ChEBI" id="CHEBI:37565"/>
    </ligand>
</feature>
<dbReference type="OrthoDB" id="9788394at2"/>
<keyword evidence="5 8" id="KW-0460">Magnesium</keyword>
<protein>
    <recommendedName>
        <fullName evidence="8">Molybdenum cofactor guanylyltransferase</fullName>
        <shortName evidence="8">MoCo guanylyltransferase</shortName>
        <ecNumber evidence="8">2.7.7.77</ecNumber>
    </recommendedName>
    <alternativeName>
        <fullName evidence="8">GTP:molybdopterin guanylyltransferase</fullName>
    </alternativeName>
    <alternativeName>
        <fullName evidence="8">Mo-MPT guanylyltransferase</fullName>
    </alternativeName>
    <alternativeName>
        <fullName evidence="8">Molybdopterin guanylyltransferase</fullName>
    </alternativeName>
    <alternativeName>
        <fullName evidence="8">Molybdopterin-guanine dinucleotide synthase</fullName>
        <shortName evidence="8">MGD synthase</shortName>
    </alternativeName>
</protein>
<keyword evidence="3 8" id="KW-0479">Metal-binding</keyword>
<comment type="cofactor">
    <cofactor evidence="8">
        <name>Mg(2+)</name>
        <dbReference type="ChEBI" id="CHEBI:18420"/>
    </cofactor>
</comment>
<keyword evidence="1 8" id="KW-0963">Cytoplasm</keyword>
<dbReference type="InterPro" id="IPR029044">
    <property type="entry name" value="Nucleotide-diphossugar_trans"/>
</dbReference>
<keyword evidence="6 8" id="KW-0342">GTP-binding</keyword>
<dbReference type="InterPro" id="IPR025877">
    <property type="entry name" value="MobA-like_NTP_Trfase"/>
</dbReference>
<comment type="function">
    <text evidence="8">Transfers a GMP moiety from GTP to Mo-molybdopterin (Mo-MPT) cofactor (Moco or molybdenum cofactor) to form Mo-molybdopterin guanine dinucleotide (Mo-MGD) cofactor.</text>
</comment>
<dbReference type="PANTHER" id="PTHR19136">
    <property type="entry name" value="MOLYBDENUM COFACTOR GUANYLYLTRANSFERASE"/>
    <property type="match status" value="1"/>
</dbReference>
<dbReference type="GO" id="GO:1902758">
    <property type="term" value="P:bis(molybdopterin guanine dinucleotide)molybdenum biosynthetic process"/>
    <property type="evidence" value="ECO:0007669"/>
    <property type="project" value="TreeGrafter"/>
</dbReference>
<comment type="similarity">
    <text evidence="8">Belongs to the MobA family.</text>
</comment>
<dbReference type="HAMAP" id="MF_00316">
    <property type="entry name" value="MobA"/>
    <property type="match status" value="1"/>
</dbReference>
<feature type="domain" description="MobA-like NTP transferase" evidence="9">
    <location>
        <begin position="4"/>
        <end position="156"/>
    </location>
</feature>
<feature type="binding site" evidence="8">
    <location>
        <begin position="7"/>
        <end position="9"/>
    </location>
    <ligand>
        <name>GTP</name>
        <dbReference type="ChEBI" id="CHEBI:37565"/>
    </ligand>
</feature>
<dbReference type="GO" id="GO:0061603">
    <property type="term" value="F:molybdenum cofactor guanylyltransferase activity"/>
    <property type="evidence" value="ECO:0007669"/>
    <property type="project" value="UniProtKB-EC"/>
</dbReference>
<keyword evidence="11" id="KW-1185">Reference proteome</keyword>
<name>A0A1X7PAW5_9HYPH</name>
<feature type="binding site" evidence="8">
    <location>
        <position position="99"/>
    </location>
    <ligand>
        <name>GTP</name>
        <dbReference type="ChEBI" id="CHEBI:37565"/>
    </ligand>
</feature>
<dbReference type="EMBL" id="FXBL01000004">
    <property type="protein sequence ID" value="SMH47317.1"/>
    <property type="molecule type" value="Genomic_DNA"/>
</dbReference>
<dbReference type="RefSeq" id="WP_085465323.1">
    <property type="nucleotide sequence ID" value="NZ_FXBL01000004.1"/>
</dbReference>
<dbReference type="NCBIfam" id="TIGR02665">
    <property type="entry name" value="molyb_mobA"/>
    <property type="match status" value="1"/>
</dbReference>
<evidence type="ECO:0000256" key="3">
    <source>
        <dbReference type="ARBA" id="ARBA00022723"/>
    </source>
</evidence>
<accession>A0A1X7PAW5</accession>
<reference evidence="10 11" key="1">
    <citation type="submission" date="2017-04" db="EMBL/GenBank/DDBJ databases">
        <authorList>
            <person name="Afonso C.L."/>
            <person name="Miller P.J."/>
            <person name="Scott M.A."/>
            <person name="Spackman E."/>
            <person name="Goraichik I."/>
            <person name="Dimitrov K.M."/>
            <person name="Suarez D.L."/>
            <person name="Swayne D.E."/>
        </authorList>
    </citation>
    <scope>NUCLEOTIDE SEQUENCE [LARGE SCALE GENOMIC DNA]</scope>
    <source>
        <strain evidence="10 11">B5P</strain>
    </source>
</reference>
<feature type="binding site" evidence="8">
    <location>
        <position position="65"/>
    </location>
    <ligand>
        <name>GTP</name>
        <dbReference type="ChEBI" id="CHEBI:37565"/>
    </ligand>
</feature>
<evidence type="ECO:0000256" key="8">
    <source>
        <dbReference type="HAMAP-Rule" id="MF_00316"/>
    </source>
</evidence>
<evidence type="ECO:0000259" key="9">
    <source>
        <dbReference type="Pfam" id="PF12804"/>
    </source>
</evidence>
<sequence>MIAGVILAGGLSSRMGGRNKALVELGGQTLLARLTARLAPQVNALAINSNAELDEVAGASPVLRDRFAGFPGPLAGLHAGLCWAEGIAGVTHVATVSVDTPFLPADFVSRLNEVGAGVAIARSEGRLHPTCALWPVSLRAALEAVLQSGTSRRVLDFAEAAGYVAVDFPAVPFDPFFNVNTPEELARAESLLESAE</sequence>
<evidence type="ECO:0000256" key="5">
    <source>
        <dbReference type="ARBA" id="ARBA00022842"/>
    </source>
</evidence>
<dbReference type="Proteomes" id="UP000193083">
    <property type="component" value="Unassembled WGS sequence"/>
</dbReference>
<comment type="domain">
    <text evidence="8">The N-terminal domain determines nucleotide recognition and specific binding, while the C-terminal domain determines the specific binding to the target protein.</text>
</comment>
<keyword evidence="4 8" id="KW-0547">Nucleotide-binding</keyword>
<proteinExistence type="inferred from homology"/>
<comment type="catalytic activity">
    <reaction evidence="8">
        <text>Mo-molybdopterin + GTP + H(+) = Mo-molybdopterin guanine dinucleotide + diphosphate</text>
        <dbReference type="Rhea" id="RHEA:34243"/>
        <dbReference type="ChEBI" id="CHEBI:15378"/>
        <dbReference type="ChEBI" id="CHEBI:33019"/>
        <dbReference type="ChEBI" id="CHEBI:37565"/>
        <dbReference type="ChEBI" id="CHEBI:71302"/>
        <dbReference type="ChEBI" id="CHEBI:71310"/>
        <dbReference type="EC" id="2.7.7.77"/>
    </reaction>
</comment>
<comment type="subcellular location">
    <subcellularLocation>
        <location evidence="8">Cytoplasm</location>
    </subcellularLocation>
</comment>
<evidence type="ECO:0000256" key="6">
    <source>
        <dbReference type="ARBA" id="ARBA00023134"/>
    </source>
</evidence>
<dbReference type="CDD" id="cd02503">
    <property type="entry name" value="MobA"/>
    <property type="match status" value="1"/>
</dbReference>
<dbReference type="GO" id="GO:0005737">
    <property type="term" value="C:cytoplasm"/>
    <property type="evidence" value="ECO:0007669"/>
    <property type="project" value="UniProtKB-SubCell"/>
</dbReference>
<dbReference type="Pfam" id="PF12804">
    <property type="entry name" value="NTP_transf_3"/>
    <property type="match status" value="1"/>
</dbReference>
<feature type="binding site" evidence="8">
    <location>
        <position position="99"/>
    </location>
    <ligand>
        <name>Mg(2+)</name>
        <dbReference type="ChEBI" id="CHEBI:18420"/>
    </ligand>
</feature>
<evidence type="ECO:0000313" key="10">
    <source>
        <dbReference type="EMBL" id="SMH47317.1"/>
    </source>
</evidence>
<keyword evidence="2 8" id="KW-0808">Transferase</keyword>
<feature type="binding site" evidence="8">
    <location>
        <position position="48"/>
    </location>
    <ligand>
        <name>GTP</name>
        <dbReference type="ChEBI" id="CHEBI:37565"/>
    </ligand>
</feature>
<dbReference type="Gene3D" id="3.90.550.10">
    <property type="entry name" value="Spore Coat Polysaccharide Biosynthesis Protein SpsA, Chain A"/>
    <property type="match status" value="1"/>
</dbReference>
<dbReference type="EC" id="2.7.7.77" evidence="8"/>
<keyword evidence="10" id="KW-0548">Nucleotidyltransferase</keyword>
<dbReference type="GO" id="GO:0046872">
    <property type="term" value="F:metal ion binding"/>
    <property type="evidence" value="ECO:0007669"/>
    <property type="project" value="UniProtKB-KW"/>
</dbReference>
<dbReference type="SUPFAM" id="SSF53448">
    <property type="entry name" value="Nucleotide-diphospho-sugar transferases"/>
    <property type="match status" value="1"/>
</dbReference>
<dbReference type="GO" id="GO:0005525">
    <property type="term" value="F:GTP binding"/>
    <property type="evidence" value="ECO:0007669"/>
    <property type="project" value="UniProtKB-UniRule"/>
</dbReference>
<evidence type="ECO:0000256" key="2">
    <source>
        <dbReference type="ARBA" id="ARBA00022679"/>
    </source>
</evidence>
<dbReference type="AlphaFoldDB" id="A0A1X7PAW5"/>
<evidence type="ECO:0000313" key="11">
    <source>
        <dbReference type="Proteomes" id="UP000193083"/>
    </source>
</evidence>
<evidence type="ECO:0000256" key="1">
    <source>
        <dbReference type="ARBA" id="ARBA00022490"/>
    </source>
</evidence>
<dbReference type="PANTHER" id="PTHR19136:SF81">
    <property type="entry name" value="MOLYBDENUM COFACTOR GUANYLYLTRANSFERASE"/>
    <property type="match status" value="1"/>
</dbReference>